<dbReference type="RefSeq" id="WP_156963267.1">
    <property type="nucleotide sequence ID" value="NZ_JGZP01000021.1"/>
</dbReference>
<keyword evidence="1" id="KW-0812">Transmembrane</keyword>
<feature type="transmembrane region" description="Helical" evidence="1">
    <location>
        <begin position="33"/>
        <end position="52"/>
    </location>
</feature>
<dbReference type="AlphaFoldDB" id="A0A087DGC6"/>
<name>A0A087DGC6_9BIFI</name>
<keyword evidence="1" id="KW-0472">Membrane</keyword>
<reference evidence="2 3" key="1">
    <citation type="submission" date="2014-03" db="EMBL/GenBank/DDBJ databases">
        <title>Genomics of Bifidobacteria.</title>
        <authorList>
            <person name="Ventura M."/>
            <person name="Milani C."/>
            <person name="Lugli G.A."/>
        </authorList>
    </citation>
    <scope>NUCLEOTIDE SEQUENCE [LARGE SCALE GENOMIC DNA]</scope>
    <source>
        <strain evidence="2 3">DSM 23968</strain>
    </source>
</reference>
<sequence>MTGPHGDDRPRRRAHRTRLHSLVAGLDRPHRRMLTAVTFLVACIAIAVPLAASLPQPWSGVAADARDGASRTLATGSDHPEFTGPHKYEMLDAWNNLHTELGRSILEDGVVTPDELAEVRKAYNACLSVYGMQAKTITDGDGEPIGESVVPVRGSMDGLRRSAVIDQCRTESDYRWLAPLAGA</sequence>
<dbReference type="Proteomes" id="UP000029004">
    <property type="component" value="Unassembled WGS sequence"/>
</dbReference>
<dbReference type="EMBL" id="JGZP01000021">
    <property type="protein sequence ID" value="KFI94576.1"/>
    <property type="molecule type" value="Genomic_DNA"/>
</dbReference>
<proteinExistence type="predicted"/>
<dbReference type="OrthoDB" id="3233657at2"/>
<keyword evidence="3" id="KW-1185">Reference proteome</keyword>
<protein>
    <submittedName>
        <fullName evidence="2">Uncharacterized protein</fullName>
    </submittedName>
</protein>
<evidence type="ECO:0000313" key="2">
    <source>
        <dbReference type="EMBL" id="KFI94576.1"/>
    </source>
</evidence>
<dbReference type="eggNOG" id="ENOG5030RTV">
    <property type="taxonomic scope" value="Bacteria"/>
</dbReference>
<keyword evidence="1" id="KW-1133">Transmembrane helix</keyword>
<comment type="caution">
    <text evidence="2">The sequence shown here is derived from an EMBL/GenBank/DDBJ whole genome shotgun (WGS) entry which is preliminary data.</text>
</comment>
<dbReference type="STRING" id="762211.BSTEL_1246"/>
<evidence type="ECO:0000313" key="3">
    <source>
        <dbReference type="Proteomes" id="UP000029004"/>
    </source>
</evidence>
<evidence type="ECO:0000256" key="1">
    <source>
        <dbReference type="SAM" id="Phobius"/>
    </source>
</evidence>
<accession>A0A087DGC6</accession>
<gene>
    <name evidence="2" type="ORF">BSTEL_1246</name>
</gene>
<organism evidence="2 3">
    <name type="scientific">Bifidobacterium stellenboschense</name>
    <dbReference type="NCBI Taxonomy" id="762211"/>
    <lineage>
        <taxon>Bacteria</taxon>
        <taxon>Bacillati</taxon>
        <taxon>Actinomycetota</taxon>
        <taxon>Actinomycetes</taxon>
        <taxon>Bifidobacteriales</taxon>
        <taxon>Bifidobacteriaceae</taxon>
        <taxon>Bifidobacterium</taxon>
    </lineage>
</organism>